<dbReference type="Proteomes" id="UP000245712">
    <property type="component" value="Unassembled WGS sequence"/>
</dbReference>
<dbReference type="Gene3D" id="1.10.10.10">
    <property type="entry name" value="Winged helix-like DNA-binding domain superfamily/Winged helix DNA-binding domain"/>
    <property type="match status" value="1"/>
</dbReference>
<dbReference type="Gene3D" id="3.30.450.40">
    <property type="match status" value="1"/>
</dbReference>
<dbReference type="PANTHER" id="PTHR30136">
    <property type="entry name" value="HELIX-TURN-HELIX TRANSCRIPTIONAL REGULATOR, ICLR FAMILY"/>
    <property type="match status" value="1"/>
</dbReference>
<dbReference type="RefSeq" id="WP_116612973.1">
    <property type="nucleotide sequence ID" value="NZ_QEOB01000015.1"/>
</dbReference>
<evidence type="ECO:0000259" key="5">
    <source>
        <dbReference type="PROSITE" id="PS51078"/>
    </source>
</evidence>
<feature type="domain" description="IclR-ED" evidence="5">
    <location>
        <begin position="64"/>
        <end position="269"/>
    </location>
</feature>
<evidence type="ECO:0000313" key="6">
    <source>
        <dbReference type="EMBL" id="PVX76975.1"/>
    </source>
</evidence>
<dbReference type="InterPro" id="IPR014757">
    <property type="entry name" value="Tscrpt_reg_IclR_C"/>
</dbReference>
<keyword evidence="1" id="KW-0805">Transcription regulation</keyword>
<dbReference type="InterPro" id="IPR029016">
    <property type="entry name" value="GAF-like_dom_sf"/>
</dbReference>
<dbReference type="SUPFAM" id="SSF46785">
    <property type="entry name" value="Winged helix' DNA-binding domain"/>
    <property type="match status" value="1"/>
</dbReference>
<dbReference type="PANTHER" id="PTHR30136:SF35">
    <property type="entry name" value="HTH-TYPE TRANSCRIPTIONAL REGULATOR RV1719"/>
    <property type="match status" value="1"/>
</dbReference>
<dbReference type="Pfam" id="PF01614">
    <property type="entry name" value="IclR_C"/>
    <property type="match status" value="2"/>
</dbReference>
<gene>
    <name evidence="6" type="ORF">C7402_11534</name>
</gene>
<evidence type="ECO:0000256" key="2">
    <source>
        <dbReference type="ARBA" id="ARBA00023125"/>
    </source>
</evidence>
<feature type="domain" description="HTH iclR-type" evidence="4">
    <location>
        <begin position="1"/>
        <end position="63"/>
    </location>
</feature>
<dbReference type="PROSITE" id="PS51078">
    <property type="entry name" value="ICLR_ED"/>
    <property type="match status" value="1"/>
</dbReference>
<dbReference type="InterPro" id="IPR036388">
    <property type="entry name" value="WH-like_DNA-bd_sf"/>
</dbReference>
<evidence type="ECO:0000313" key="7">
    <source>
        <dbReference type="Proteomes" id="UP000245712"/>
    </source>
</evidence>
<keyword evidence="3" id="KW-0804">Transcription</keyword>
<dbReference type="Pfam" id="PF09339">
    <property type="entry name" value="HTH_IclR"/>
    <property type="match status" value="1"/>
</dbReference>
<organism evidence="6 7">
    <name type="scientific">Paraburkholderia unamae</name>
    <dbReference type="NCBI Taxonomy" id="219649"/>
    <lineage>
        <taxon>Bacteria</taxon>
        <taxon>Pseudomonadati</taxon>
        <taxon>Pseudomonadota</taxon>
        <taxon>Betaproteobacteria</taxon>
        <taxon>Burkholderiales</taxon>
        <taxon>Burkholderiaceae</taxon>
        <taxon>Paraburkholderia</taxon>
    </lineage>
</organism>
<evidence type="ECO:0000259" key="4">
    <source>
        <dbReference type="PROSITE" id="PS51077"/>
    </source>
</evidence>
<dbReference type="EMBL" id="QEOB01000015">
    <property type="protein sequence ID" value="PVX76975.1"/>
    <property type="molecule type" value="Genomic_DNA"/>
</dbReference>
<keyword evidence="2" id="KW-0238">DNA-binding</keyword>
<dbReference type="InterPro" id="IPR005471">
    <property type="entry name" value="Tscrpt_reg_IclR_N"/>
</dbReference>
<dbReference type="PROSITE" id="PS51077">
    <property type="entry name" value="HTH_ICLR"/>
    <property type="match status" value="1"/>
</dbReference>
<reference evidence="6 7" key="1">
    <citation type="submission" date="2018-05" db="EMBL/GenBank/DDBJ databases">
        <title>Genomic Encyclopedia of Type Strains, Phase IV (KMG-V): Genome sequencing to study the core and pangenomes of soil and plant-associated prokaryotes.</title>
        <authorList>
            <person name="Whitman W."/>
        </authorList>
    </citation>
    <scope>NUCLEOTIDE SEQUENCE [LARGE SCALE GENOMIC DNA]</scope>
    <source>
        <strain evidence="6 7">SCZa-39</strain>
    </source>
</reference>
<evidence type="ECO:0000256" key="1">
    <source>
        <dbReference type="ARBA" id="ARBA00023015"/>
    </source>
</evidence>
<dbReference type="SMART" id="SM00346">
    <property type="entry name" value="HTH_ICLR"/>
    <property type="match status" value="1"/>
</dbReference>
<protein>
    <submittedName>
        <fullName evidence="6">IclR family transcriptional regulator</fullName>
    </submittedName>
</protein>
<sequence length="281" mass="30005">MSILETATSVLRLMAREQREMSMIDLVDQLGMPKSSASRVLKQMSEAGLLERDKKSLAYRPSMLLLELSHLVRSSSALIDMCAQALETLGERFGHTGYVSVLEGNDVVVLRVRPGSLAFRAMTNPGHRSASWATSTGRALLARETDEQIRARFPQGLRPEGAQTVNANAADIGADAPFSDSRAPARGPATLDALLDEVALTRSRGYALAQNEALYGVCSVGCSIADPSSGECLSFCLSFPAGAQDDAALVALGEAVREQARTIGRSLGDPYWSAFPTNSTP</sequence>
<keyword evidence="7" id="KW-1185">Reference proteome</keyword>
<dbReference type="InterPro" id="IPR050707">
    <property type="entry name" value="HTH_MetabolicPath_Reg"/>
</dbReference>
<dbReference type="InterPro" id="IPR036390">
    <property type="entry name" value="WH_DNA-bd_sf"/>
</dbReference>
<comment type="caution">
    <text evidence="6">The sequence shown here is derived from an EMBL/GenBank/DDBJ whole genome shotgun (WGS) entry which is preliminary data.</text>
</comment>
<name>A0ABX5KJ22_9BURK</name>
<dbReference type="SUPFAM" id="SSF55781">
    <property type="entry name" value="GAF domain-like"/>
    <property type="match status" value="1"/>
</dbReference>
<evidence type="ECO:0000256" key="3">
    <source>
        <dbReference type="ARBA" id="ARBA00023163"/>
    </source>
</evidence>
<accession>A0ABX5KJ22</accession>
<proteinExistence type="predicted"/>